<dbReference type="Gene3D" id="2.160.20.20">
    <property type="match status" value="1"/>
</dbReference>
<dbReference type="eggNOG" id="COG4932">
    <property type="taxonomic scope" value="Bacteria"/>
</dbReference>
<protein>
    <submittedName>
        <fullName evidence="1">Polymorphic membrane protein Chlamydia</fullName>
    </submittedName>
</protein>
<dbReference type="InterPro" id="IPR011050">
    <property type="entry name" value="Pectin_lyase_fold/virulence"/>
</dbReference>
<accession>F2NWX8</accession>
<reference evidence="2" key="2">
    <citation type="submission" date="2011-04" db="EMBL/GenBank/DDBJ databases">
        <title>The complete genome of chromosome of Treponema succinifaciens DSM 2489.</title>
        <authorList>
            <person name="Lucas S."/>
            <person name="Copeland A."/>
            <person name="Lapidus A."/>
            <person name="Bruce D."/>
            <person name="Goodwin L."/>
            <person name="Pitluck S."/>
            <person name="Peters L."/>
            <person name="Kyrpides N."/>
            <person name="Mavromatis K."/>
            <person name="Ivanova N."/>
            <person name="Ovchinnikova G."/>
            <person name="Teshima H."/>
            <person name="Detter J.C."/>
            <person name="Tapia R."/>
            <person name="Han C."/>
            <person name="Land M."/>
            <person name="Hauser L."/>
            <person name="Markowitz V."/>
            <person name="Cheng J.-F."/>
            <person name="Hugenholtz P."/>
            <person name="Woyke T."/>
            <person name="Wu D."/>
            <person name="Gronow S."/>
            <person name="Wellnitz S."/>
            <person name="Brambilla E."/>
            <person name="Klenk H.-P."/>
            <person name="Eisen J.A."/>
        </authorList>
    </citation>
    <scope>NUCLEOTIDE SEQUENCE [LARGE SCALE GENOMIC DNA]</scope>
    <source>
        <strain evidence="2">ATCC 33096 / DSM 2489 / 6091</strain>
    </source>
</reference>
<dbReference type="OrthoDB" id="463714at2"/>
<dbReference type="STRING" id="869209.Tresu_0214"/>
<dbReference type="InterPro" id="IPR006626">
    <property type="entry name" value="PbH1"/>
</dbReference>
<dbReference type="EMBL" id="CP002631">
    <property type="protein sequence ID" value="AEB13177.1"/>
    <property type="molecule type" value="Genomic_DNA"/>
</dbReference>
<sequence length="433" mass="45568">MSSKDVLLYFGTEEAKVTAGQDSDCQVNLKKKDCQIYNISADAKELKTACESDGNAYIFMGGNSSVSTNQATQANNYQFANITSGTKIIRGNGGKVQESTDDNKTLATEGGQIKLFNVTGSSTILEINNLTFTASSTVGTTSTLDGALICVDDGATVILKQCYINGMSMSNQGISLIYVKSGGKLLVENCTFYNNTSTNKGNVSFSECIRIENGAQVEVVSCNFESNGDGNLMSNAAAIENSGSCHITNTTFKGNTANRGSAIMNNDNGILEIEDSTFDSNTCTSNGGYYARRGGAIFIQGGSVKITDSTFTGNKAGGYNPGSEVTENGKFQKLGGGAISIKKGSLTLQSTRFENNSVTSTDSDDAYGYGGAVLIEQSDANLFLKDASGATMEIDSYISNYMNGNTTAKNNAGANIYCNGGTINGTVYTKAWE</sequence>
<dbReference type="RefSeq" id="WP_013700488.1">
    <property type="nucleotide sequence ID" value="NC_015385.1"/>
</dbReference>
<evidence type="ECO:0000313" key="2">
    <source>
        <dbReference type="Proteomes" id="UP000006852"/>
    </source>
</evidence>
<dbReference type="SUPFAM" id="SSF51126">
    <property type="entry name" value="Pectin lyase-like"/>
    <property type="match status" value="1"/>
</dbReference>
<reference evidence="1 2" key="1">
    <citation type="journal article" date="2011" name="Stand. Genomic Sci.">
        <title>Complete genome sequence of Treponema succinifaciens type strain (6091).</title>
        <authorList>
            <person name="Han C."/>
            <person name="Gronow S."/>
            <person name="Teshima H."/>
            <person name="Lapidus A."/>
            <person name="Nolan M."/>
            <person name="Lucas S."/>
            <person name="Hammon N."/>
            <person name="Deshpande S."/>
            <person name="Cheng J.F."/>
            <person name="Zeytun A."/>
            <person name="Tapia R."/>
            <person name="Goodwin L."/>
            <person name="Pitluck S."/>
            <person name="Liolios K."/>
            <person name="Pagani I."/>
            <person name="Ivanova N."/>
            <person name="Mavromatis K."/>
            <person name="Mikhailova N."/>
            <person name="Huntemann M."/>
            <person name="Pati A."/>
            <person name="Chen A."/>
            <person name="Palaniappan K."/>
            <person name="Land M."/>
            <person name="Hauser L."/>
            <person name="Brambilla E.M."/>
            <person name="Rohde M."/>
            <person name="Goker M."/>
            <person name="Woyke T."/>
            <person name="Bristow J."/>
            <person name="Eisen J.A."/>
            <person name="Markowitz V."/>
            <person name="Hugenholtz P."/>
            <person name="Kyrpides N.C."/>
            <person name="Klenk H.P."/>
            <person name="Detter J.C."/>
        </authorList>
    </citation>
    <scope>NUCLEOTIDE SEQUENCE [LARGE SCALE GENOMIC DNA]</scope>
    <source>
        <strain evidence="2">ATCC 33096 / DSM 2489 / 6091</strain>
    </source>
</reference>
<dbReference type="InterPro" id="IPR012332">
    <property type="entry name" value="Autotransporter_pectin_lyase_C"/>
</dbReference>
<gene>
    <name evidence="1" type="ordered locus">Tresu_0214</name>
</gene>
<dbReference type="KEGG" id="tsu:Tresu_0214"/>
<dbReference type="Proteomes" id="UP000006852">
    <property type="component" value="Chromosome"/>
</dbReference>
<proteinExistence type="predicted"/>
<dbReference type="SMART" id="SM00710">
    <property type="entry name" value="PbH1"/>
    <property type="match status" value="4"/>
</dbReference>
<dbReference type="GeneID" id="302997454"/>
<dbReference type="AlphaFoldDB" id="F2NWX8"/>
<dbReference type="HOGENOM" id="CLU_633038_0_0_12"/>
<evidence type="ECO:0000313" key="1">
    <source>
        <dbReference type="EMBL" id="AEB13177.1"/>
    </source>
</evidence>
<organism evidence="1 2">
    <name type="scientific">Treponema succinifaciens (strain ATCC 33096 / DSM 2489 / 6091)</name>
    <dbReference type="NCBI Taxonomy" id="869209"/>
    <lineage>
        <taxon>Bacteria</taxon>
        <taxon>Pseudomonadati</taxon>
        <taxon>Spirochaetota</taxon>
        <taxon>Spirochaetia</taxon>
        <taxon>Spirochaetales</taxon>
        <taxon>Treponemataceae</taxon>
        <taxon>Treponema</taxon>
    </lineage>
</organism>
<keyword evidence="2" id="KW-1185">Reference proteome</keyword>
<name>F2NWX8_TRES6</name>